<evidence type="ECO:0000313" key="12">
    <source>
        <dbReference type="Proteomes" id="UP000824179"/>
    </source>
</evidence>
<evidence type="ECO:0000256" key="8">
    <source>
        <dbReference type="ARBA" id="ARBA00023136"/>
    </source>
</evidence>
<dbReference type="GO" id="GO:0046677">
    <property type="term" value="P:response to antibiotic"/>
    <property type="evidence" value="ECO:0007669"/>
    <property type="project" value="UniProtKB-KW"/>
</dbReference>
<evidence type="ECO:0000256" key="10">
    <source>
        <dbReference type="SAM" id="Phobius"/>
    </source>
</evidence>
<keyword evidence="7 10" id="KW-1133">Transmembrane helix</keyword>
<feature type="transmembrane region" description="Helical" evidence="10">
    <location>
        <begin position="427"/>
        <end position="445"/>
    </location>
</feature>
<organism evidence="11 12">
    <name type="scientific">Candidatus Coproplasma stercoripullorum</name>
    <dbReference type="NCBI Taxonomy" id="2840751"/>
    <lineage>
        <taxon>Bacteria</taxon>
        <taxon>Bacillati</taxon>
        <taxon>Bacillota</taxon>
        <taxon>Clostridia</taxon>
        <taxon>Eubacteriales</taxon>
        <taxon>Candidatus Coproplasma</taxon>
    </lineage>
</organism>
<dbReference type="Pfam" id="PF01554">
    <property type="entry name" value="MatE"/>
    <property type="match status" value="2"/>
</dbReference>
<feature type="transmembrane region" description="Helical" evidence="10">
    <location>
        <begin position="12"/>
        <end position="35"/>
    </location>
</feature>
<dbReference type="GO" id="GO:0005886">
    <property type="term" value="C:plasma membrane"/>
    <property type="evidence" value="ECO:0007669"/>
    <property type="project" value="UniProtKB-SubCell"/>
</dbReference>
<protein>
    <recommendedName>
        <fullName evidence="3">Multidrug export protein MepA</fullName>
    </recommendedName>
</protein>
<evidence type="ECO:0000256" key="3">
    <source>
        <dbReference type="ARBA" id="ARBA00022106"/>
    </source>
</evidence>
<dbReference type="PANTHER" id="PTHR43823">
    <property type="entry name" value="SPORULATION PROTEIN YKVU"/>
    <property type="match status" value="1"/>
</dbReference>
<comment type="subcellular location">
    <subcellularLocation>
        <location evidence="1">Cell membrane</location>
        <topology evidence="1">Multi-pass membrane protein</topology>
    </subcellularLocation>
</comment>
<dbReference type="PANTHER" id="PTHR43823:SF3">
    <property type="entry name" value="MULTIDRUG EXPORT PROTEIN MEPA"/>
    <property type="match status" value="1"/>
</dbReference>
<gene>
    <name evidence="11" type="ORF">IAB90_01855</name>
</gene>
<proteinExistence type="inferred from homology"/>
<dbReference type="EMBL" id="DVHB01000036">
    <property type="protein sequence ID" value="HIR39103.1"/>
    <property type="molecule type" value="Genomic_DNA"/>
</dbReference>
<keyword evidence="9" id="KW-0046">Antibiotic resistance</keyword>
<feature type="transmembrane region" description="Helical" evidence="10">
    <location>
        <begin position="137"/>
        <end position="154"/>
    </location>
</feature>
<feature type="transmembrane region" description="Helical" evidence="10">
    <location>
        <begin position="399"/>
        <end position="421"/>
    </location>
</feature>
<keyword evidence="8 10" id="KW-0472">Membrane</keyword>
<name>A0A9D1AF09_9FIRM</name>
<comment type="similarity">
    <text evidence="2">Belongs to the multi antimicrobial extrusion (MATE) (TC 2.A.66.1) family. MepA subfamily.</text>
</comment>
<dbReference type="InterPro" id="IPR051327">
    <property type="entry name" value="MATE_MepA_subfamily"/>
</dbReference>
<evidence type="ECO:0000256" key="9">
    <source>
        <dbReference type="ARBA" id="ARBA00023251"/>
    </source>
</evidence>
<dbReference type="InterPro" id="IPR045070">
    <property type="entry name" value="MATE_MepA-like"/>
</dbReference>
<accession>A0A9D1AF09</accession>
<dbReference type="InterPro" id="IPR002528">
    <property type="entry name" value="MATE_fam"/>
</dbReference>
<dbReference type="Proteomes" id="UP000824179">
    <property type="component" value="Unassembled WGS sequence"/>
</dbReference>
<sequence length="469" mass="51171">MKAINLGSGRVLSTVLKLIIPAMIAQFINVLYSIVDRMYVGNIEGIGDTALAAVGVCAPITTLISSFAFLIGTGGAPLFAMSLGEGREDNARKILANAAYALAALGVVVAAIFLIFQRPILFTFGASDTTYDYAREYLMIYAAGAVFSITGTGLNQYITAQGYSGIAMTSTIIGAVANIALDPLFIFVFNMNVAGAAIATIISQFLTFVFVVTFLRLKNTKIRLTFVKPELRITGRIIKLGISPFIIMASDSLIIIVQNAILQARGGADGDMWITVSTVVQAFFSLTSMPMLGISEGSQPVLSYAYGAKNERLIKRAELWITVACLVFTTFMTVMSIFCAQPFVRLFTQNAEIAEKSVWGIRVFMMGVIPLSFQYAFVDCFTALGQPKYAITLSLARKVVFFLGALIAFPLIWDVSAAFYAEPFADIAAAILTSICFAIFFPKVIRRRINGEDDLKKRRFHHRRQKTAE</sequence>
<feature type="transmembrane region" description="Helical" evidence="10">
    <location>
        <begin position="237"/>
        <end position="261"/>
    </location>
</feature>
<feature type="transmembrane region" description="Helical" evidence="10">
    <location>
        <begin position="94"/>
        <end position="117"/>
    </location>
</feature>
<keyword evidence="6 10" id="KW-0812">Transmembrane</keyword>
<evidence type="ECO:0000256" key="1">
    <source>
        <dbReference type="ARBA" id="ARBA00004651"/>
    </source>
</evidence>
<dbReference type="GO" id="GO:0015297">
    <property type="term" value="F:antiporter activity"/>
    <property type="evidence" value="ECO:0007669"/>
    <property type="project" value="InterPro"/>
</dbReference>
<keyword evidence="4" id="KW-0813">Transport</keyword>
<reference evidence="11" key="2">
    <citation type="journal article" date="2021" name="PeerJ">
        <title>Extensive microbial diversity within the chicken gut microbiome revealed by metagenomics and culture.</title>
        <authorList>
            <person name="Gilroy R."/>
            <person name="Ravi A."/>
            <person name="Getino M."/>
            <person name="Pursley I."/>
            <person name="Horton D.L."/>
            <person name="Alikhan N.F."/>
            <person name="Baker D."/>
            <person name="Gharbi K."/>
            <person name="Hall N."/>
            <person name="Watson M."/>
            <person name="Adriaenssens E.M."/>
            <person name="Foster-Nyarko E."/>
            <person name="Jarju S."/>
            <person name="Secka A."/>
            <person name="Antonio M."/>
            <person name="Oren A."/>
            <person name="Chaudhuri R.R."/>
            <person name="La Ragione R."/>
            <person name="Hildebrand F."/>
            <person name="Pallen M.J."/>
        </authorList>
    </citation>
    <scope>NUCLEOTIDE SEQUENCE</scope>
    <source>
        <strain evidence="11">ChiW25-3613</strain>
    </source>
</reference>
<evidence type="ECO:0000256" key="6">
    <source>
        <dbReference type="ARBA" id="ARBA00022692"/>
    </source>
</evidence>
<evidence type="ECO:0000256" key="4">
    <source>
        <dbReference type="ARBA" id="ARBA00022448"/>
    </source>
</evidence>
<feature type="transmembrane region" description="Helical" evidence="10">
    <location>
        <begin position="358"/>
        <end position="378"/>
    </location>
</feature>
<feature type="transmembrane region" description="Helical" evidence="10">
    <location>
        <begin position="319"/>
        <end position="338"/>
    </location>
</feature>
<dbReference type="NCBIfam" id="TIGR00797">
    <property type="entry name" value="matE"/>
    <property type="match status" value="1"/>
</dbReference>
<evidence type="ECO:0000256" key="7">
    <source>
        <dbReference type="ARBA" id="ARBA00022989"/>
    </source>
</evidence>
<evidence type="ECO:0000256" key="5">
    <source>
        <dbReference type="ARBA" id="ARBA00022475"/>
    </source>
</evidence>
<keyword evidence="5" id="KW-1003">Cell membrane</keyword>
<dbReference type="CDD" id="cd13143">
    <property type="entry name" value="MATE_MepA_like"/>
    <property type="match status" value="1"/>
</dbReference>
<dbReference type="InterPro" id="IPR048279">
    <property type="entry name" value="MdtK-like"/>
</dbReference>
<dbReference type="GO" id="GO:0042910">
    <property type="term" value="F:xenobiotic transmembrane transporter activity"/>
    <property type="evidence" value="ECO:0007669"/>
    <property type="project" value="InterPro"/>
</dbReference>
<feature type="transmembrane region" description="Helical" evidence="10">
    <location>
        <begin position="195"/>
        <end position="217"/>
    </location>
</feature>
<feature type="transmembrane region" description="Helical" evidence="10">
    <location>
        <begin position="50"/>
        <end position="73"/>
    </location>
</feature>
<dbReference type="PIRSF" id="PIRSF006603">
    <property type="entry name" value="DinF"/>
    <property type="match status" value="1"/>
</dbReference>
<feature type="transmembrane region" description="Helical" evidence="10">
    <location>
        <begin position="273"/>
        <end position="294"/>
    </location>
</feature>
<feature type="transmembrane region" description="Helical" evidence="10">
    <location>
        <begin position="166"/>
        <end position="189"/>
    </location>
</feature>
<evidence type="ECO:0000256" key="2">
    <source>
        <dbReference type="ARBA" id="ARBA00008417"/>
    </source>
</evidence>
<reference evidence="11" key="1">
    <citation type="submission" date="2020-10" db="EMBL/GenBank/DDBJ databases">
        <authorList>
            <person name="Gilroy R."/>
        </authorList>
    </citation>
    <scope>NUCLEOTIDE SEQUENCE</scope>
    <source>
        <strain evidence="11">ChiW25-3613</strain>
    </source>
</reference>
<evidence type="ECO:0000313" key="11">
    <source>
        <dbReference type="EMBL" id="HIR39103.1"/>
    </source>
</evidence>
<comment type="caution">
    <text evidence="11">The sequence shown here is derived from an EMBL/GenBank/DDBJ whole genome shotgun (WGS) entry which is preliminary data.</text>
</comment>
<dbReference type="AlphaFoldDB" id="A0A9D1AF09"/>